<dbReference type="Pfam" id="PF15469">
    <property type="entry name" value="Sec5"/>
    <property type="match status" value="1"/>
</dbReference>
<dbReference type="PANTHER" id="PTHR15954:SF4">
    <property type="entry name" value="VACUOLAR PROTEIN SORTING-ASSOCIATED PROTEIN 51 HOMOLOG"/>
    <property type="match status" value="1"/>
</dbReference>
<evidence type="ECO:0000259" key="5">
    <source>
        <dbReference type="Pfam" id="PF15469"/>
    </source>
</evidence>
<comment type="caution">
    <text evidence="6">The sequence shown here is derived from an EMBL/GenBank/DDBJ whole genome shotgun (WGS) entry which is preliminary data.</text>
</comment>
<dbReference type="InterPro" id="IPR014812">
    <property type="entry name" value="Vps51"/>
</dbReference>
<dbReference type="EMBL" id="JARBHB010000017">
    <property type="protein sequence ID" value="KAJ8865760.1"/>
    <property type="molecule type" value="Genomic_DNA"/>
</dbReference>
<evidence type="ECO:0000313" key="7">
    <source>
        <dbReference type="Proteomes" id="UP001159363"/>
    </source>
</evidence>
<keyword evidence="4" id="KW-0333">Golgi apparatus</keyword>
<comment type="subunit">
    <text evidence="4">Component of the Golgi-associated retrograde protein (GARP) complex.</text>
</comment>
<comment type="similarity">
    <text evidence="1 4">Belongs to the VPS51 family.</text>
</comment>
<organism evidence="6 7">
    <name type="scientific">Dryococelus australis</name>
    <dbReference type="NCBI Taxonomy" id="614101"/>
    <lineage>
        <taxon>Eukaryota</taxon>
        <taxon>Metazoa</taxon>
        <taxon>Ecdysozoa</taxon>
        <taxon>Arthropoda</taxon>
        <taxon>Hexapoda</taxon>
        <taxon>Insecta</taxon>
        <taxon>Pterygota</taxon>
        <taxon>Neoptera</taxon>
        <taxon>Polyneoptera</taxon>
        <taxon>Phasmatodea</taxon>
        <taxon>Verophasmatodea</taxon>
        <taxon>Anareolatae</taxon>
        <taxon>Phasmatidae</taxon>
        <taxon>Eurycanthinae</taxon>
        <taxon>Dryococelus</taxon>
    </lineage>
</organism>
<keyword evidence="7" id="KW-1185">Reference proteome</keyword>
<comment type="function">
    <text evidence="4">Acts as component of the GARP complex that is involved in retrograde transport from early and late endosomes to the trans-Golgi network (TGN).</text>
</comment>
<evidence type="ECO:0000256" key="2">
    <source>
        <dbReference type="ARBA" id="ARBA00016122"/>
    </source>
</evidence>
<sequence length="745" mass="84420">MSESVPTGSPYDIDGQHFNPDISWTRRVKIVRETQSLHSDMQTLVYENYNKFIAGTDTIRKMKNDFKKMEDEMDHLAKNMESITSFSEQISSTLQDTRQKITKLSGVHSLLKRLQFLFKLPGNLTDRIHEGQYAQVRLLVARQANCAAVQDYMHAQRVLQRYSNMPSFQGIQQDCESIVGELKDRLHCQFKSKEATARELAQAVDLLLQLQEPASVLCSQFLQHADGTLAEQLSLLRDAKDQDIMEFVDQGSAGFLSDLCLVVATYNDMFINRSHDGDLEESDEAVSAAVSQLSSFVLANMERYFELVQTHIDREQEGGDTAVLVRALDRFHRRLQAMNMLFSDTDFASVFGHRTGTEVVLRAGRKQCRAHLQGLKLHFADALTRVRQSLAAPRLVGQEGDGSGGLPELLTSLVLTTVEKVKGVLQDLLLFAQPDLTFGLKPHFRERFCVEHVREELVVGFLLHLTATARSFCSAGDSKVPPILLLLLSKVCLELQASSVHYLLQQTDEWFGIEDQHRTGILTSEQEICASMRAAAQELLNFYVRTQGLSVSQMLRKSVETRDWLHTIEPRTVRAVMKRVVEDIAALDGQVGALYEEGHRTEHSSDSSRRTHSVSASRHAYRSNWSSYTPNQLNSSLATNIQKLFSERIEIFSAVEFSKVSILTGIIKISLKTFLECVRLRTFSRYGLQQIQVDTHYLQLYLWRFVEDENLVHFLLDEILGSAVHRCLDPVLMEPSVVEIICERG</sequence>
<dbReference type="PANTHER" id="PTHR15954">
    <property type="entry name" value="VACUOLAR PROTEIN SORTING-ASSOCIATED PROTEIN 51 HOMOLOG"/>
    <property type="match status" value="1"/>
</dbReference>
<keyword evidence="4" id="KW-0445">Lipid transport</keyword>
<comment type="subcellular location">
    <subcellularLocation>
        <location evidence="4">Golgi apparatus</location>
        <location evidence="4">trans-Golgi network</location>
    </subcellularLocation>
</comment>
<dbReference type="Proteomes" id="UP001159363">
    <property type="component" value="Chromosome 16"/>
</dbReference>
<name>A0ABQ9FZV5_9NEOP</name>
<reference evidence="6 7" key="1">
    <citation type="submission" date="2023-02" db="EMBL/GenBank/DDBJ databases">
        <title>LHISI_Scaffold_Assembly.</title>
        <authorList>
            <person name="Stuart O.P."/>
            <person name="Cleave R."/>
            <person name="Magrath M.J.L."/>
            <person name="Mikheyev A.S."/>
        </authorList>
    </citation>
    <scope>NUCLEOTIDE SEQUENCE [LARGE SCALE GENOMIC DNA]</scope>
    <source>
        <strain evidence="6">Daus_M_001</strain>
        <tissue evidence="6">Leg muscle</tissue>
    </source>
</reference>
<keyword evidence="3 4" id="KW-0813">Transport</keyword>
<feature type="domain" description="Exocyst complex component EXOC2/Sec5 N-terminal" evidence="5">
    <location>
        <begin position="33"/>
        <end position="215"/>
    </location>
</feature>
<proteinExistence type="inferred from homology"/>
<accession>A0ABQ9FZV5</accession>
<evidence type="ECO:0000256" key="3">
    <source>
        <dbReference type="ARBA" id="ARBA00022448"/>
    </source>
</evidence>
<gene>
    <name evidence="6" type="ORF">PR048_033281</name>
</gene>
<evidence type="ECO:0000313" key="6">
    <source>
        <dbReference type="EMBL" id="KAJ8865760.1"/>
    </source>
</evidence>
<evidence type="ECO:0000256" key="1">
    <source>
        <dbReference type="ARBA" id="ARBA00006080"/>
    </source>
</evidence>
<keyword evidence="4" id="KW-0653">Protein transport</keyword>
<dbReference type="InterPro" id="IPR039481">
    <property type="entry name" value="EXOC2/Sec5_N_dom"/>
</dbReference>
<protein>
    <recommendedName>
        <fullName evidence="2 4">Vacuolar protein sorting-associated protein 51 homolog</fullName>
    </recommendedName>
</protein>
<evidence type="ECO:0000256" key="4">
    <source>
        <dbReference type="RuleBase" id="RU368010"/>
    </source>
</evidence>